<evidence type="ECO:0000256" key="18">
    <source>
        <dbReference type="ARBA" id="ARBA00047848"/>
    </source>
</evidence>
<evidence type="ECO:0000313" key="19">
    <source>
        <dbReference type="EMBL" id="AQW88307.1"/>
    </source>
</evidence>
<dbReference type="GO" id="GO:0046417">
    <property type="term" value="P:chorismate metabolic process"/>
    <property type="evidence" value="ECO:0007669"/>
    <property type="project" value="InterPro"/>
</dbReference>
<evidence type="ECO:0000256" key="11">
    <source>
        <dbReference type="ARBA" id="ARBA00023141"/>
    </source>
</evidence>
<dbReference type="Pfam" id="PF01842">
    <property type="entry name" value="ACT"/>
    <property type="match status" value="1"/>
</dbReference>
<keyword evidence="15" id="KW-0511">Multifunctional enzyme</keyword>
<dbReference type="Pfam" id="PF00800">
    <property type="entry name" value="PDT"/>
    <property type="match status" value="1"/>
</dbReference>
<dbReference type="GO" id="GO:0004664">
    <property type="term" value="F:prephenate dehydratase activity"/>
    <property type="evidence" value="ECO:0007669"/>
    <property type="project" value="UniProtKB-EC"/>
</dbReference>
<keyword evidence="9" id="KW-0963">Cytoplasm</keyword>
<dbReference type="Pfam" id="PF01817">
    <property type="entry name" value="CM_2"/>
    <property type="match status" value="1"/>
</dbReference>
<evidence type="ECO:0000256" key="12">
    <source>
        <dbReference type="ARBA" id="ARBA00023222"/>
    </source>
</evidence>
<dbReference type="CDD" id="cd04905">
    <property type="entry name" value="ACT_CM-PDT"/>
    <property type="match status" value="1"/>
</dbReference>
<dbReference type="PANTHER" id="PTHR21022:SF19">
    <property type="entry name" value="PREPHENATE DEHYDRATASE-RELATED"/>
    <property type="match status" value="1"/>
</dbReference>
<dbReference type="EC" id="5.4.99.5" evidence="6"/>
<comment type="catalytic activity">
    <reaction evidence="1">
        <text>chorismate = prephenate</text>
        <dbReference type="Rhea" id="RHEA:13897"/>
        <dbReference type="ChEBI" id="CHEBI:29748"/>
        <dbReference type="ChEBI" id="CHEBI:29934"/>
        <dbReference type="EC" id="5.4.99.5"/>
    </reaction>
</comment>
<keyword evidence="13 19" id="KW-0413">Isomerase</keyword>
<dbReference type="UniPathway" id="UPA00121">
    <property type="reaction ID" value="UER00345"/>
</dbReference>
<evidence type="ECO:0000256" key="7">
    <source>
        <dbReference type="ARBA" id="ARBA00013147"/>
    </source>
</evidence>
<dbReference type="PIRSF" id="PIRSF001500">
    <property type="entry name" value="Chor_mut_pdt_Ppr"/>
    <property type="match status" value="1"/>
</dbReference>
<proteinExistence type="predicted"/>
<protein>
    <recommendedName>
        <fullName evidence="8">Bifunctional chorismate mutase/prephenate dehydratase</fullName>
        <ecNumber evidence="7">4.2.1.51</ecNumber>
        <ecNumber evidence="6">5.4.99.5</ecNumber>
    </recommendedName>
    <alternativeName>
        <fullName evidence="17">Chorismate mutase-prephenate dehydratase</fullName>
    </alternativeName>
    <alternativeName>
        <fullName evidence="16">p-protein</fullName>
    </alternativeName>
</protein>
<comment type="pathway">
    <text evidence="5">Metabolic intermediate biosynthesis; prephenate biosynthesis; prephenate from chorismate: step 1/1.</text>
</comment>
<evidence type="ECO:0000313" key="20">
    <source>
        <dbReference type="Proteomes" id="UP000190868"/>
    </source>
</evidence>
<accession>A0A1S6UA19</accession>
<dbReference type="PROSITE" id="PS00858">
    <property type="entry name" value="PREPHENATE_DEHYDR_2"/>
    <property type="match status" value="1"/>
</dbReference>
<evidence type="ECO:0000256" key="17">
    <source>
        <dbReference type="ARBA" id="ARBA00031520"/>
    </source>
</evidence>
<comment type="subcellular location">
    <subcellularLocation>
        <location evidence="3">Cytoplasm</location>
    </subcellularLocation>
</comment>
<reference evidence="20" key="1">
    <citation type="submission" date="2016-09" db="EMBL/GenBank/DDBJ databases">
        <title>Comparative genomics of the Campylobacter concisus group.</title>
        <authorList>
            <person name="Miller W.G."/>
            <person name="Yee E."/>
            <person name="Chapman M.H."/>
            <person name="Huynh S."/>
            <person name="Bono J.L."/>
            <person name="On S.L.W."/>
            <person name="StLeger J."/>
            <person name="Foster G."/>
            <person name="Parker C.T."/>
        </authorList>
    </citation>
    <scope>NUCLEOTIDE SEQUENCE [LARGE SCALE GENOMIC DNA]</scope>
    <source>
        <strain evidence="20">RM18021</strain>
    </source>
</reference>
<dbReference type="PROSITE" id="PS51171">
    <property type="entry name" value="PREPHENATE_DEHYDR_3"/>
    <property type="match status" value="1"/>
</dbReference>
<dbReference type="InterPro" id="IPR018528">
    <property type="entry name" value="Preph_deHydtase_CS"/>
</dbReference>
<dbReference type="GeneID" id="56567115"/>
<keyword evidence="12" id="KW-0584">Phenylalanine biosynthesis</keyword>
<dbReference type="PROSITE" id="PS51671">
    <property type="entry name" value="ACT"/>
    <property type="match status" value="1"/>
</dbReference>
<dbReference type="GO" id="GO:0004106">
    <property type="term" value="F:chorismate mutase activity"/>
    <property type="evidence" value="ECO:0007669"/>
    <property type="project" value="UniProtKB-EC"/>
</dbReference>
<comment type="function">
    <text evidence="2">Catalyzes the Claisen rearrangement of chorismate to prephenate and the decarboxylation/dehydration of prephenate to phenylpyruvate.</text>
</comment>
<dbReference type="InterPro" id="IPR002701">
    <property type="entry name" value="CM_II_prokaryot"/>
</dbReference>
<dbReference type="Gene3D" id="1.20.59.10">
    <property type="entry name" value="Chorismate mutase"/>
    <property type="match status" value="1"/>
</dbReference>
<evidence type="ECO:0000256" key="5">
    <source>
        <dbReference type="ARBA" id="ARBA00004817"/>
    </source>
</evidence>
<organism evidence="19 20">
    <name type="scientific">Campylobacter pinnipediorum subsp. caledonicus</name>
    <dbReference type="NCBI Taxonomy" id="1874362"/>
    <lineage>
        <taxon>Bacteria</taxon>
        <taxon>Pseudomonadati</taxon>
        <taxon>Campylobacterota</taxon>
        <taxon>Epsilonproteobacteria</taxon>
        <taxon>Campylobacterales</taxon>
        <taxon>Campylobacteraceae</taxon>
        <taxon>Campylobacter</taxon>
    </lineage>
</organism>
<dbReference type="GO" id="GO:0005737">
    <property type="term" value="C:cytoplasm"/>
    <property type="evidence" value="ECO:0007669"/>
    <property type="project" value="UniProtKB-SubCell"/>
</dbReference>
<dbReference type="InterPro" id="IPR002912">
    <property type="entry name" value="ACT_dom"/>
</dbReference>
<evidence type="ECO:0000256" key="3">
    <source>
        <dbReference type="ARBA" id="ARBA00004496"/>
    </source>
</evidence>
<dbReference type="EC" id="4.2.1.51" evidence="7"/>
<keyword evidence="20" id="KW-1185">Reference proteome</keyword>
<dbReference type="AlphaFoldDB" id="A0A1S6UA19"/>
<dbReference type="InterPro" id="IPR001086">
    <property type="entry name" value="Preph_deHydtase"/>
</dbReference>
<dbReference type="EMBL" id="CP017258">
    <property type="protein sequence ID" value="AQW88307.1"/>
    <property type="molecule type" value="Genomic_DNA"/>
</dbReference>
<dbReference type="Gene3D" id="3.30.70.260">
    <property type="match status" value="1"/>
</dbReference>
<evidence type="ECO:0000256" key="16">
    <source>
        <dbReference type="ARBA" id="ARBA00031175"/>
    </source>
</evidence>
<dbReference type="InterPro" id="IPR010957">
    <property type="entry name" value="G/b/e-P-prot_chorismate_mutase"/>
</dbReference>
<sequence length="359" mass="40754">MQDIDDLRKDIDDIDDLILEKLNQRMKFVKKIGELKQTNGSPIYRPEREKAILNRLESYEDNLLNKSAIESIYLEIFAVSRNIEMPQKIAYLGPEGTYTYQAAESRFGAMSEYLALASIESVFTKLSQKEVKYGVVPIENNTEGAVGATFDCLAKFENVKIVSEIYLDIHHSFISLNENLKNIKTIYSHPQGYNQCRNFLESHMLSGVTFIAAKSTAHAAFLASKDKESAAICSKIAAKLYNVPIMFETIEDNMANRTRFFVLSDFKTNKTKHSKTSILAKTDHLPGSLADLLNLFKSENINLSKLESRPIKQREFRSLFFIDFDGHIDDDRVQNVLKSCKKIGIEVTWLGSYLNGDEG</sequence>
<evidence type="ECO:0000256" key="1">
    <source>
        <dbReference type="ARBA" id="ARBA00000824"/>
    </source>
</evidence>
<dbReference type="Proteomes" id="UP000190868">
    <property type="component" value="Chromosome"/>
</dbReference>
<dbReference type="SMART" id="SM00830">
    <property type="entry name" value="CM_2"/>
    <property type="match status" value="1"/>
</dbReference>
<evidence type="ECO:0000256" key="10">
    <source>
        <dbReference type="ARBA" id="ARBA00022605"/>
    </source>
</evidence>
<dbReference type="SUPFAM" id="SSF48600">
    <property type="entry name" value="Chorismate mutase II"/>
    <property type="match status" value="1"/>
</dbReference>
<dbReference type="GO" id="GO:0009094">
    <property type="term" value="P:L-phenylalanine biosynthetic process"/>
    <property type="evidence" value="ECO:0007669"/>
    <property type="project" value="UniProtKB-UniPathway"/>
</dbReference>
<evidence type="ECO:0000256" key="8">
    <source>
        <dbReference type="ARBA" id="ARBA00014401"/>
    </source>
</evidence>
<keyword evidence="14 19" id="KW-0456">Lyase</keyword>
<dbReference type="PANTHER" id="PTHR21022">
    <property type="entry name" value="PREPHENATE DEHYDRATASE P PROTEIN"/>
    <property type="match status" value="1"/>
</dbReference>
<dbReference type="InterPro" id="IPR036263">
    <property type="entry name" value="Chorismate_II_sf"/>
</dbReference>
<comment type="pathway">
    <text evidence="4">Amino-acid biosynthesis; L-phenylalanine biosynthesis; phenylpyruvate from prephenate: step 1/1.</text>
</comment>
<dbReference type="InterPro" id="IPR008242">
    <property type="entry name" value="Chor_mutase/pphenate_deHydtase"/>
</dbReference>
<evidence type="ECO:0000256" key="6">
    <source>
        <dbReference type="ARBA" id="ARBA00012404"/>
    </source>
</evidence>
<dbReference type="InterPro" id="IPR036979">
    <property type="entry name" value="CM_dom_sf"/>
</dbReference>
<evidence type="ECO:0000256" key="14">
    <source>
        <dbReference type="ARBA" id="ARBA00023239"/>
    </source>
</evidence>
<evidence type="ECO:0000256" key="9">
    <source>
        <dbReference type="ARBA" id="ARBA00022490"/>
    </source>
</evidence>
<dbReference type="Gene3D" id="3.40.190.10">
    <property type="entry name" value="Periplasmic binding protein-like II"/>
    <property type="match status" value="2"/>
</dbReference>
<dbReference type="RefSeq" id="WP_078423818.1">
    <property type="nucleotide sequence ID" value="NZ_CP017018.1"/>
</dbReference>
<dbReference type="InterPro" id="IPR045865">
    <property type="entry name" value="ACT-like_dom_sf"/>
</dbReference>
<gene>
    <name evidence="19" type="primary">pheA</name>
    <name evidence="19" type="ORF">CPIN18021_1523</name>
</gene>
<evidence type="ECO:0000256" key="15">
    <source>
        <dbReference type="ARBA" id="ARBA00023268"/>
    </source>
</evidence>
<dbReference type="PROSITE" id="PS51168">
    <property type="entry name" value="CHORISMATE_MUT_2"/>
    <property type="match status" value="1"/>
</dbReference>
<evidence type="ECO:0000256" key="2">
    <source>
        <dbReference type="ARBA" id="ARBA00002364"/>
    </source>
</evidence>
<evidence type="ECO:0000256" key="4">
    <source>
        <dbReference type="ARBA" id="ARBA00004741"/>
    </source>
</evidence>
<dbReference type="SUPFAM" id="SSF55021">
    <property type="entry name" value="ACT-like"/>
    <property type="match status" value="1"/>
</dbReference>
<dbReference type="NCBIfam" id="TIGR01807">
    <property type="entry name" value="CM_P2"/>
    <property type="match status" value="1"/>
</dbReference>
<keyword evidence="11" id="KW-0057">Aromatic amino acid biosynthesis</keyword>
<dbReference type="CDD" id="cd13630">
    <property type="entry name" value="PBP2_PDT_1"/>
    <property type="match status" value="1"/>
</dbReference>
<dbReference type="NCBIfam" id="NF008865">
    <property type="entry name" value="PRK11898.1"/>
    <property type="match status" value="1"/>
</dbReference>
<dbReference type="SUPFAM" id="SSF53850">
    <property type="entry name" value="Periplasmic binding protein-like II"/>
    <property type="match status" value="1"/>
</dbReference>
<evidence type="ECO:0000256" key="13">
    <source>
        <dbReference type="ARBA" id="ARBA00023235"/>
    </source>
</evidence>
<keyword evidence="10" id="KW-0028">Amino-acid biosynthesis</keyword>
<comment type="catalytic activity">
    <reaction evidence="18">
        <text>prephenate + H(+) = 3-phenylpyruvate + CO2 + H2O</text>
        <dbReference type="Rhea" id="RHEA:21648"/>
        <dbReference type="ChEBI" id="CHEBI:15377"/>
        <dbReference type="ChEBI" id="CHEBI:15378"/>
        <dbReference type="ChEBI" id="CHEBI:16526"/>
        <dbReference type="ChEBI" id="CHEBI:18005"/>
        <dbReference type="ChEBI" id="CHEBI:29934"/>
        <dbReference type="EC" id="4.2.1.51"/>
    </reaction>
</comment>
<dbReference type="UniPathway" id="UPA00120">
    <property type="reaction ID" value="UER00203"/>
</dbReference>
<dbReference type="KEGG" id="cpin:CPIN18020_1475"/>
<name>A0A1S6UA19_9BACT</name>